<dbReference type="EMBL" id="JAAFGS010000001">
    <property type="protein sequence ID" value="NGZ74375.1"/>
    <property type="molecule type" value="Genomic_DNA"/>
</dbReference>
<dbReference type="InterPro" id="IPR042095">
    <property type="entry name" value="SUMF_sf"/>
</dbReference>
<gene>
    <name evidence="1" type="ORF">GYN08_03525</name>
</gene>
<organism evidence="1 2">
    <name type="scientific">Saccharibacillus alkalitolerans</name>
    <dbReference type="NCBI Taxonomy" id="2705290"/>
    <lineage>
        <taxon>Bacteria</taxon>
        <taxon>Bacillati</taxon>
        <taxon>Bacillota</taxon>
        <taxon>Bacilli</taxon>
        <taxon>Bacillales</taxon>
        <taxon>Paenibacillaceae</taxon>
        <taxon>Saccharibacillus</taxon>
    </lineage>
</organism>
<accession>A0ABX0F1J1</accession>
<proteinExistence type="predicted"/>
<evidence type="ECO:0008006" key="3">
    <source>
        <dbReference type="Google" id="ProtNLM"/>
    </source>
</evidence>
<evidence type="ECO:0000313" key="2">
    <source>
        <dbReference type="Proteomes" id="UP000800303"/>
    </source>
</evidence>
<keyword evidence="2" id="KW-1185">Reference proteome</keyword>
<protein>
    <recommendedName>
        <fullName evidence="3">Sulfatase-modifying factor enzyme domain-containing protein</fullName>
    </recommendedName>
</protein>
<dbReference type="InterPro" id="IPR016187">
    <property type="entry name" value="CTDL_fold"/>
</dbReference>
<dbReference type="Proteomes" id="UP000800303">
    <property type="component" value="Unassembled WGS sequence"/>
</dbReference>
<reference evidence="1 2" key="1">
    <citation type="submission" date="2020-01" db="EMBL/GenBank/DDBJ databases">
        <title>Polyphasic characterisation and genomic insights into a novel alkali tolerant bacterium VR-M41.</title>
        <authorList>
            <person name="Vemuluri V.R."/>
        </authorList>
    </citation>
    <scope>NUCLEOTIDE SEQUENCE [LARGE SCALE GENOMIC DNA]</scope>
    <source>
        <strain evidence="1 2">VR-M41</strain>
    </source>
</reference>
<dbReference type="SUPFAM" id="SSF56436">
    <property type="entry name" value="C-type lectin-like"/>
    <property type="match status" value="1"/>
</dbReference>
<sequence length="284" mass="32009">MNDRPIRFEEWNSADPEARLRLLRSLEGFGGHPFKLKKITSFGSGEEAFPTGIYELENSEFVFVPGRSLTLGWDGVRPEDAKLAEALRKELETAMNASVSPEELTAYFRDVFSPLREACVPPMLVERRPSRVEAEDGELVHLEEVRKRLASQGFALPTEDEWEALCGQGTRRFFAEHLNRDMLEAAAEDQGYWYAYDLETPNVYGLYIAYDPYLYELVDAPCLVKGGDGGGAAHGGYRALAVLPLSPQYRDPVIFELSDEDGFDFDVHARRIVRLMEPGSSFNV</sequence>
<evidence type="ECO:0000313" key="1">
    <source>
        <dbReference type="EMBL" id="NGZ74375.1"/>
    </source>
</evidence>
<dbReference type="RefSeq" id="WP_166272528.1">
    <property type="nucleotide sequence ID" value="NZ_JAAFGS010000001.1"/>
</dbReference>
<name>A0ABX0F1J1_9BACL</name>
<comment type="caution">
    <text evidence="1">The sequence shown here is derived from an EMBL/GenBank/DDBJ whole genome shotgun (WGS) entry which is preliminary data.</text>
</comment>
<dbReference type="Gene3D" id="3.90.1580.10">
    <property type="entry name" value="paralog of FGE (formylglycine-generating enzyme)"/>
    <property type="match status" value="1"/>
</dbReference>